<feature type="domain" description="Inner membrane protein YgaP-like transmembrane" evidence="2">
    <location>
        <begin position="4"/>
        <end position="64"/>
    </location>
</feature>
<dbReference type="Proteomes" id="UP000626844">
    <property type="component" value="Unassembled WGS sequence"/>
</dbReference>
<dbReference type="RefSeq" id="WP_191160497.1">
    <property type="nucleotide sequence ID" value="NZ_JACXAI010000030.1"/>
</dbReference>
<evidence type="ECO:0000313" key="4">
    <source>
        <dbReference type="Proteomes" id="UP000626844"/>
    </source>
</evidence>
<gene>
    <name evidence="3" type="ORF">IC621_19315</name>
</gene>
<keyword evidence="1" id="KW-0472">Membrane</keyword>
<keyword evidence="1" id="KW-0812">Transmembrane</keyword>
<dbReference type="Pfam" id="PF11127">
    <property type="entry name" value="YgaP-like_TM"/>
    <property type="match status" value="1"/>
</dbReference>
<evidence type="ECO:0000313" key="3">
    <source>
        <dbReference type="EMBL" id="MBD1382371.1"/>
    </source>
</evidence>
<reference evidence="3" key="1">
    <citation type="submission" date="2020-09" db="EMBL/GenBank/DDBJ databases">
        <title>A novel bacterium of genus Bacillus, isolated from South China Sea.</title>
        <authorList>
            <person name="Huang H."/>
            <person name="Mo K."/>
            <person name="Hu Y."/>
        </authorList>
    </citation>
    <scope>NUCLEOTIDE SEQUENCE</scope>
    <source>
        <strain evidence="3">IB182487</strain>
    </source>
</reference>
<keyword evidence="1" id="KW-1133">Transmembrane helix</keyword>
<feature type="transmembrane region" description="Helical" evidence="1">
    <location>
        <begin position="6"/>
        <end position="26"/>
    </location>
</feature>
<dbReference type="AlphaFoldDB" id="A0A926NR34"/>
<dbReference type="InterPro" id="IPR021309">
    <property type="entry name" value="YgaP-like_TM"/>
</dbReference>
<keyword evidence="4" id="KW-1185">Reference proteome</keyword>
<accession>A0A926NR34</accession>
<proteinExistence type="predicted"/>
<evidence type="ECO:0000256" key="1">
    <source>
        <dbReference type="SAM" id="Phobius"/>
    </source>
</evidence>
<sequence>MVRPNIGIVNALIRITVGLTLVACAAAKYSRKPWRESLLLLMMAGAMKVGEGILRFCPITYLFEQYQQDQECCDFNDEDQAETYNPS</sequence>
<name>A0A926NR34_9BACI</name>
<evidence type="ECO:0000259" key="2">
    <source>
        <dbReference type="Pfam" id="PF11127"/>
    </source>
</evidence>
<comment type="caution">
    <text evidence="3">The sequence shown here is derived from an EMBL/GenBank/DDBJ whole genome shotgun (WGS) entry which is preliminary data.</text>
</comment>
<organism evidence="3 4">
    <name type="scientific">Metabacillus arenae</name>
    <dbReference type="NCBI Taxonomy" id="2771434"/>
    <lineage>
        <taxon>Bacteria</taxon>
        <taxon>Bacillati</taxon>
        <taxon>Bacillota</taxon>
        <taxon>Bacilli</taxon>
        <taxon>Bacillales</taxon>
        <taxon>Bacillaceae</taxon>
        <taxon>Metabacillus</taxon>
    </lineage>
</organism>
<protein>
    <submittedName>
        <fullName evidence="3">DUF2892 domain-containing protein</fullName>
    </submittedName>
</protein>
<dbReference type="EMBL" id="JACXAI010000030">
    <property type="protein sequence ID" value="MBD1382371.1"/>
    <property type="molecule type" value="Genomic_DNA"/>
</dbReference>